<comment type="caution">
    <text evidence="1">The sequence shown here is derived from an EMBL/GenBank/DDBJ whole genome shotgun (WGS) entry which is preliminary data.</text>
</comment>
<reference evidence="1 2" key="1">
    <citation type="submission" date="2019-09" db="EMBL/GenBank/DDBJ databases">
        <title>Draft genome sequence of Ginsengibacter sp. BR5-29.</title>
        <authorList>
            <person name="Im W.-T."/>
        </authorList>
    </citation>
    <scope>NUCLEOTIDE SEQUENCE [LARGE SCALE GENOMIC DNA]</scope>
    <source>
        <strain evidence="1 2">BR5-29</strain>
    </source>
</reference>
<dbReference type="EMBL" id="VYQF01000001">
    <property type="protein sequence ID" value="KAA9041614.1"/>
    <property type="molecule type" value="Genomic_DNA"/>
</dbReference>
<sequence length="181" mass="20902">MNASVKSIEDKNNEYKKIIEKNDGKSFHDILAARESEDPGVNDREYRNALIIGKHDTNAFMSKVTNHTHPDHANALSVFKDRYGNNRAKAEADFNDKAVKMMGATRNYKQNTAYENKVLSSFKISTADEQGLYNKFKEYMRNKWKAIGYADDVDYINNFLDVHPMLQLKNKNIELPVPEHR</sequence>
<accession>A0A5J5INV3</accession>
<name>A0A5J5INV3_9BACT</name>
<keyword evidence="2" id="KW-1185">Reference proteome</keyword>
<dbReference type="Proteomes" id="UP000326903">
    <property type="component" value="Unassembled WGS sequence"/>
</dbReference>
<gene>
    <name evidence="1" type="ORF">FW778_06225</name>
</gene>
<dbReference type="AlphaFoldDB" id="A0A5J5INV3"/>
<organism evidence="1 2">
    <name type="scientific">Ginsengibacter hankyongi</name>
    <dbReference type="NCBI Taxonomy" id="2607284"/>
    <lineage>
        <taxon>Bacteria</taxon>
        <taxon>Pseudomonadati</taxon>
        <taxon>Bacteroidota</taxon>
        <taxon>Chitinophagia</taxon>
        <taxon>Chitinophagales</taxon>
        <taxon>Chitinophagaceae</taxon>
        <taxon>Ginsengibacter</taxon>
    </lineage>
</organism>
<protein>
    <submittedName>
        <fullName evidence="1">Uncharacterized protein</fullName>
    </submittedName>
</protein>
<dbReference type="RefSeq" id="WP_150413734.1">
    <property type="nucleotide sequence ID" value="NZ_VYQF01000001.1"/>
</dbReference>
<proteinExistence type="predicted"/>
<evidence type="ECO:0000313" key="1">
    <source>
        <dbReference type="EMBL" id="KAA9041614.1"/>
    </source>
</evidence>
<evidence type="ECO:0000313" key="2">
    <source>
        <dbReference type="Proteomes" id="UP000326903"/>
    </source>
</evidence>